<dbReference type="RefSeq" id="WP_308956180.1">
    <property type="nucleotide sequence ID" value="NZ_JAVICY010000012.1"/>
</dbReference>
<proteinExistence type="inferred from homology"/>
<dbReference type="PANTHER" id="PTHR13774">
    <property type="entry name" value="PHENAZINE BIOSYNTHESIS PROTEIN"/>
    <property type="match status" value="1"/>
</dbReference>
<name>A0AAW8JJY9_9GAMM</name>
<dbReference type="GO" id="GO:0005737">
    <property type="term" value="C:cytoplasm"/>
    <property type="evidence" value="ECO:0007669"/>
    <property type="project" value="TreeGrafter"/>
</dbReference>
<comment type="similarity">
    <text evidence="1">Belongs to the PhzF family.</text>
</comment>
<gene>
    <name evidence="4" type="ORF">RFH51_09595</name>
</gene>
<organism evidence="4 5">
    <name type="scientific">Acinetobacter gerneri</name>
    <dbReference type="NCBI Taxonomy" id="202952"/>
    <lineage>
        <taxon>Bacteria</taxon>
        <taxon>Pseudomonadati</taxon>
        <taxon>Pseudomonadota</taxon>
        <taxon>Gammaproteobacteria</taxon>
        <taxon>Moraxellales</taxon>
        <taxon>Moraxellaceae</taxon>
        <taxon>Acinetobacter</taxon>
    </lineage>
</organism>
<evidence type="ECO:0000256" key="1">
    <source>
        <dbReference type="ARBA" id="ARBA00008270"/>
    </source>
</evidence>
<dbReference type="PIRSF" id="PIRSF016184">
    <property type="entry name" value="PhzC_PhzF"/>
    <property type="match status" value="1"/>
</dbReference>
<protein>
    <submittedName>
        <fullName evidence="4">PhzF family phenazine biosynthesis protein</fullName>
    </submittedName>
</protein>
<dbReference type="Gene3D" id="3.10.310.10">
    <property type="entry name" value="Diaminopimelate Epimerase, Chain A, domain 1"/>
    <property type="match status" value="2"/>
</dbReference>
<feature type="active site" evidence="3">
    <location>
        <position position="44"/>
    </location>
</feature>
<evidence type="ECO:0000256" key="3">
    <source>
        <dbReference type="PIRSR" id="PIRSR016184-1"/>
    </source>
</evidence>
<evidence type="ECO:0000313" key="5">
    <source>
        <dbReference type="Proteomes" id="UP001243195"/>
    </source>
</evidence>
<dbReference type="SUPFAM" id="SSF54506">
    <property type="entry name" value="Diaminopimelate epimerase-like"/>
    <property type="match status" value="1"/>
</dbReference>
<reference evidence="4" key="1">
    <citation type="submission" date="2023-08" db="EMBL/GenBank/DDBJ databases">
        <title>Emergence of clinically-relevant ST2 carbapenem-resistant Acinetobacter baumannii strains in hospital sewages in Zhejiang, East of China.</title>
        <authorList>
            <person name="Kaichao C."/>
            <person name="Zhang R."/>
        </authorList>
    </citation>
    <scope>NUCLEOTIDE SEQUENCE</scope>
    <source>
        <strain evidence="4">M-SY-60</strain>
    </source>
</reference>
<sequence>MKMYQVDAFTQQLFKGNSAAVLVLEEWLSDDLMQNIALENNLAETAFVKKIDNENYQIRWFSPTVEIDFCGHATLASAYVLFKDYIQGNTLNFHVKNLGIFNIEQLQDGKITMNFPIRKAQRLSSYPEELNHVIDRPFSEVYVNEQAFILVFENEQDVIDSIPDLEAIKQLAELHNQSAAIIAYGADLDLTLTAKSEKYDFISRYFAPQKGIDEDPVTGSMHTGLAPLWADKLAKNNLIAFQASARGGELYCQLLENERIEISGYAKLYMVAEINV</sequence>
<evidence type="ECO:0000313" key="4">
    <source>
        <dbReference type="EMBL" id="MDQ9071712.1"/>
    </source>
</evidence>
<keyword evidence="2" id="KW-0413">Isomerase</keyword>
<dbReference type="Pfam" id="PF02567">
    <property type="entry name" value="PhzC-PhzF"/>
    <property type="match status" value="1"/>
</dbReference>
<accession>A0AAW8JJY9</accession>
<dbReference type="EMBL" id="JAVIDA010000011">
    <property type="protein sequence ID" value="MDQ9071712.1"/>
    <property type="molecule type" value="Genomic_DNA"/>
</dbReference>
<dbReference type="AlphaFoldDB" id="A0AAW8JJY9"/>
<dbReference type="NCBIfam" id="TIGR00654">
    <property type="entry name" value="PhzF_family"/>
    <property type="match status" value="1"/>
</dbReference>
<dbReference type="PANTHER" id="PTHR13774:SF17">
    <property type="entry name" value="PHENAZINE BIOSYNTHESIS-LIKE DOMAIN-CONTAINING PROTEIN"/>
    <property type="match status" value="1"/>
</dbReference>
<dbReference type="Proteomes" id="UP001243195">
    <property type="component" value="Unassembled WGS sequence"/>
</dbReference>
<dbReference type="InterPro" id="IPR003719">
    <property type="entry name" value="Phenazine_PhzF-like"/>
</dbReference>
<evidence type="ECO:0000256" key="2">
    <source>
        <dbReference type="ARBA" id="ARBA00023235"/>
    </source>
</evidence>
<dbReference type="GO" id="GO:0016853">
    <property type="term" value="F:isomerase activity"/>
    <property type="evidence" value="ECO:0007669"/>
    <property type="project" value="UniProtKB-KW"/>
</dbReference>
<comment type="caution">
    <text evidence="4">The sequence shown here is derived from an EMBL/GenBank/DDBJ whole genome shotgun (WGS) entry which is preliminary data.</text>
</comment>